<proteinExistence type="predicted"/>
<sequence>MIEAVPERLEGAPRQVRRRWSDDFKARAVAEAMEPGATLGHCASHQHPSLAAIWLAS</sequence>
<organism evidence="1 2">
    <name type="scientific">Rhizobium leguminosarum</name>
    <dbReference type="NCBI Taxonomy" id="384"/>
    <lineage>
        <taxon>Bacteria</taxon>
        <taxon>Pseudomonadati</taxon>
        <taxon>Pseudomonadota</taxon>
        <taxon>Alphaproteobacteria</taxon>
        <taxon>Hyphomicrobiales</taxon>
        <taxon>Rhizobiaceae</taxon>
        <taxon>Rhizobium/Agrobacterium group</taxon>
        <taxon>Rhizobium</taxon>
    </lineage>
</organism>
<dbReference type="GO" id="GO:0004803">
    <property type="term" value="F:transposase activity"/>
    <property type="evidence" value="ECO:0007669"/>
    <property type="project" value="InterPro"/>
</dbReference>
<dbReference type="GO" id="GO:0003677">
    <property type="term" value="F:DNA binding"/>
    <property type="evidence" value="ECO:0007669"/>
    <property type="project" value="InterPro"/>
</dbReference>
<dbReference type="GO" id="GO:0006313">
    <property type="term" value="P:DNA transposition"/>
    <property type="evidence" value="ECO:0007669"/>
    <property type="project" value="InterPro"/>
</dbReference>
<dbReference type="EMBL" id="WUFV01000054">
    <property type="protein sequence ID" value="NEK20667.1"/>
    <property type="molecule type" value="Genomic_DNA"/>
</dbReference>
<dbReference type="RefSeq" id="WP_164051099.1">
    <property type="nucleotide sequence ID" value="NZ_WUFV01000054.1"/>
</dbReference>
<gene>
    <name evidence="1" type="ORF">GR257_38685</name>
</gene>
<accession>A0A7K3VVJ6</accession>
<dbReference type="AlphaFoldDB" id="A0A7K3VVJ6"/>
<name>A0A7K3VVJ6_RHILE</name>
<dbReference type="Proteomes" id="UP000471705">
    <property type="component" value="Unassembled WGS sequence"/>
</dbReference>
<comment type="caution">
    <text evidence="1">The sequence shown here is derived from an EMBL/GenBank/DDBJ whole genome shotgun (WGS) entry which is preliminary data.</text>
</comment>
<dbReference type="InterPro" id="IPR002514">
    <property type="entry name" value="Transposase_8"/>
</dbReference>
<reference evidence="1 2" key="1">
    <citation type="submission" date="2019-12" db="EMBL/GenBank/DDBJ databases">
        <title>Rhizobium genotypes associated with high levels of biological nitrogen fixation by grain legumes in a temperate-maritime cropping system.</title>
        <authorList>
            <person name="Maluk M."/>
            <person name="Francesc Ferrando Molina F."/>
            <person name="Lopez Del Egido L."/>
            <person name="Lafos M."/>
            <person name="Langarica-Fuentes A."/>
            <person name="Gebre Yohannes G."/>
            <person name="Young M.W."/>
            <person name="Martin P."/>
            <person name="Gantlett R."/>
            <person name="Kenicer G."/>
            <person name="Hawes C."/>
            <person name="Begg G.S."/>
            <person name="Quilliam R.S."/>
            <person name="Squire G.R."/>
            <person name="Poole P.S."/>
            <person name="Young P.W."/>
            <person name="Iannetta P.M."/>
            <person name="James E.K."/>
        </authorList>
    </citation>
    <scope>NUCLEOTIDE SEQUENCE [LARGE SCALE GENOMIC DNA]</scope>
    <source>
        <strain evidence="1 2">JHI54</strain>
    </source>
</reference>
<evidence type="ECO:0000313" key="1">
    <source>
        <dbReference type="EMBL" id="NEK20667.1"/>
    </source>
</evidence>
<protein>
    <submittedName>
        <fullName evidence="1">Transposase</fullName>
    </submittedName>
</protein>
<dbReference type="Pfam" id="PF01527">
    <property type="entry name" value="HTH_Tnp_1"/>
    <property type="match status" value="1"/>
</dbReference>
<evidence type="ECO:0000313" key="2">
    <source>
        <dbReference type="Proteomes" id="UP000471705"/>
    </source>
</evidence>